<gene>
    <name evidence="2" type="ORF">ACFPMF_00135</name>
</gene>
<accession>A0ABW0I368</accession>
<dbReference type="PANTHER" id="PTHR37017">
    <property type="entry name" value="AB HYDROLASE-1 DOMAIN-CONTAINING PROTEIN-RELATED"/>
    <property type="match status" value="1"/>
</dbReference>
<dbReference type="PANTHER" id="PTHR37017:SF11">
    <property type="entry name" value="ESTERASE_LIPASE_THIOESTERASE DOMAIN-CONTAINING PROTEIN"/>
    <property type="match status" value="1"/>
</dbReference>
<keyword evidence="2" id="KW-0378">Hydrolase</keyword>
<dbReference type="GO" id="GO:0016787">
    <property type="term" value="F:hydrolase activity"/>
    <property type="evidence" value="ECO:0007669"/>
    <property type="project" value="UniProtKB-KW"/>
</dbReference>
<protein>
    <submittedName>
        <fullName evidence="2">Alpha/beta fold hydrolase</fullName>
    </submittedName>
</protein>
<dbReference type="EMBL" id="JBHSMA010000001">
    <property type="protein sequence ID" value="MFC5407698.1"/>
    <property type="molecule type" value="Genomic_DNA"/>
</dbReference>
<dbReference type="InterPro" id="IPR052897">
    <property type="entry name" value="Sec-Metab_Biosynth_Hydrolase"/>
</dbReference>
<dbReference type="Gene3D" id="3.40.50.1820">
    <property type="entry name" value="alpha/beta hydrolase"/>
    <property type="match status" value="1"/>
</dbReference>
<evidence type="ECO:0000259" key="1">
    <source>
        <dbReference type="Pfam" id="PF12697"/>
    </source>
</evidence>
<name>A0ABW0I368_9BACT</name>
<evidence type="ECO:0000313" key="3">
    <source>
        <dbReference type="Proteomes" id="UP001596106"/>
    </source>
</evidence>
<sequence length="264" mass="27919">MYQFHAIAAGVVSGLVLAFAMVNQVQGQSKGVKNIVLVHGAFADGSSWAKVIPLLEAKGLNVTAVQNPLSSLKDDVDAAKRAIALMDGPVLLVGHSWGGVVISEAGNDPKVAGLLYVAAFAPDNGQSLADVAQAFPPAPGSDEVRPDAFGFVSLTPKGIHTDFAQDLPESERKIILATQGSWSAKAPSEKISNAAWRTKPSWYIVARQDRMIVPDLQRKMAKTIKATTLELNTSHVPMVSQPEKVAGFIIDASQTVSTKALVAK</sequence>
<dbReference type="RefSeq" id="WP_379840382.1">
    <property type="nucleotide sequence ID" value="NZ_JBHSMA010000001.1"/>
</dbReference>
<dbReference type="Proteomes" id="UP001596106">
    <property type="component" value="Unassembled WGS sequence"/>
</dbReference>
<proteinExistence type="predicted"/>
<organism evidence="2 3">
    <name type="scientific">Larkinella bovis</name>
    <dbReference type="NCBI Taxonomy" id="683041"/>
    <lineage>
        <taxon>Bacteria</taxon>
        <taxon>Pseudomonadati</taxon>
        <taxon>Bacteroidota</taxon>
        <taxon>Cytophagia</taxon>
        <taxon>Cytophagales</taxon>
        <taxon>Spirosomataceae</taxon>
        <taxon>Larkinella</taxon>
    </lineage>
</organism>
<dbReference type="SUPFAM" id="SSF53474">
    <property type="entry name" value="alpha/beta-Hydrolases"/>
    <property type="match status" value="1"/>
</dbReference>
<dbReference type="InterPro" id="IPR029058">
    <property type="entry name" value="AB_hydrolase_fold"/>
</dbReference>
<feature type="domain" description="AB hydrolase-1" evidence="1">
    <location>
        <begin position="35"/>
        <end position="246"/>
    </location>
</feature>
<dbReference type="Pfam" id="PF12697">
    <property type="entry name" value="Abhydrolase_6"/>
    <property type="match status" value="1"/>
</dbReference>
<reference evidence="3" key="1">
    <citation type="journal article" date="2019" name="Int. J. Syst. Evol. Microbiol.">
        <title>The Global Catalogue of Microorganisms (GCM) 10K type strain sequencing project: providing services to taxonomists for standard genome sequencing and annotation.</title>
        <authorList>
            <consortium name="The Broad Institute Genomics Platform"/>
            <consortium name="The Broad Institute Genome Sequencing Center for Infectious Disease"/>
            <person name="Wu L."/>
            <person name="Ma J."/>
        </authorList>
    </citation>
    <scope>NUCLEOTIDE SEQUENCE [LARGE SCALE GENOMIC DNA]</scope>
    <source>
        <strain evidence="3">CCUG 55250</strain>
    </source>
</reference>
<dbReference type="InterPro" id="IPR000073">
    <property type="entry name" value="AB_hydrolase_1"/>
</dbReference>
<evidence type="ECO:0000313" key="2">
    <source>
        <dbReference type="EMBL" id="MFC5407698.1"/>
    </source>
</evidence>
<comment type="caution">
    <text evidence="2">The sequence shown here is derived from an EMBL/GenBank/DDBJ whole genome shotgun (WGS) entry which is preliminary data.</text>
</comment>
<keyword evidence="3" id="KW-1185">Reference proteome</keyword>